<comment type="catalytic activity">
    <reaction evidence="18 19">
        <text>ATP + H2O = ADP + phosphate + H(+)</text>
        <dbReference type="Rhea" id="RHEA:13065"/>
        <dbReference type="ChEBI" id="CHEBI:15377"/>
        <dbReference type="ChEBI" id="CHEBI:15378"/>
        <dbReference type="ChEBI" id="CHEBI:30616"/>
        <dbReference type="ChEBI" id="CHEBI:43474"/>
        <dbReference type="ChEBI" id="CHEBI:456216"/>
        <dbReference type="EC" id="3.6.4.12"/>
    </reaction>
</comment>
<dbReference type="PANTHER" id="PTHR10887:SF433">
    <property type="entry name" value="DNA REPLICATION ATP-DEPENDENT HELICASE_NUCLEASE DNA2"/>
    <property type="match status" value="1"/>
</dbReference>
<evidence type="ECO:0000256" key="4">
    <source>
        <dbReference type="ARBA" id="ARBA00022705"/>
    </source>
</evidence>
<keyword evidence="13 19" id="KW-0411">Iron-sulfur</keyword>
<evidence type="ECO:0000256" key="19">
    <source>
        <dbReference type="RuleBase" id="RU367041"/>
    </source>
</evidence>
<keyword evidence="12 19" id="KW-0408">Iron</keyword>
<evidence type="ECO:0000256" key="10">
    <source>
        <dbReference type="ARBA" id="ARBA00022806"/>
    </source>
</evidence>
<keyword evidence="9 19" id="KW-0378">Hydrolase</keyword>
<evidence type="ECO:0000256" key="2">
    <source>
        <dbReference type="ARBA" id="ARBA00007913"/>
    </source>
</evidence>
<gene>
    <name evidence="24" type="ORF">OKIOD_LOCUS3766</name>
</gene>
<keyword evidence="17 19" id="KW-0511">Multifunctional enzyme</keyword>
<dbReference type="Proteomes" id="UP001158576">
    <property type="component" value="Chromosome PAR"/>
</dbReference>
<keyword evidence="14 19" id="KW-0238">DNA-binding</keyword>
<dbReference type="InterPro" id="IPR027417">
    <property type="entry name" value="P-loop_NTPase"/>
</dbReference>
<sequence>MKNENKENVEKEETSQMEVIPELAPTPCRKRTRSPGSSSAPYPKVSRDIFQLGITRNDEREKENLRQTDDLFRESKKVKNEEDDFDTSMGLFDQSMAEESTQESQDVKMTQDTQEMKEEKEESDFDDDDFDFDELALASQTQSQREIKSGELRGRATVVERIGQDYVIVENTKGEFFKLKVDPDWYLQVNDIVHGPPEFGSVVVAHSDTLISSTNVATAAKCPREAVLGDRFRDAEYGSRGSVRMLIGTILHEVFQELLTETIKGRIISVDKIANEFKKIASNFIEDIMLAGSDIDAVTKESEGYFAMISTLLKGLCQTGFDTKLQFASSTNPNMTNFVDSKIKIEQVPDIEENLWEPRLGIKGKIDITARISAMDLGKRSSEKLTTPIELKSGRGDQLIQEHRIQTQLYGAVHAIRGKQKFQRTTGLVCYIKTGKVFSVPVKKIEIDTIMERRNVVASYVRRPLKEEDEDIRPLPPLIPDGRRCENCFKRSLCSFWAKAEGLIHEDAKTQEVFDEEQKNVTPELLEYVIKWTKLGLLEQKNISRKLRGKEIWNNKDDPKSMMTGLESHGPPVRTGNRWKTVFRLPFGKNWPFDLGQSVYFSHGERLAVASGWVTRLNPSKGMSSRGIVELSLNQCLPQKKDYQANLGKGAGGGNFDTTLWLGNIMLYASPYGEQLQKLLLNAPTYRKNVKQSFPETYEFARDTLKKALTGRLNVHQKRAIKLALEAKNYSLIQGFPGSGKTSVIVELIRILLAFGQRVLITSHTHSAVDNILTRVLPKMTKQQVKETIRIGDDKKIEISVQHVSEQTRLANCKTNEDYKNVYEKARLVAGTCMGVSRHAVFTGGPVDYAIVDEAGQVSEPIVLGALVHCRKFILVGDPCQLPPLIHSRSAKQNGAQISLMERLAKAYPDSLRQLQTQYRFNADITALANHLTYEGKMECGEGNKDQTLLSVHQSWKSSESQVWLNDAIDPAKTITFIDTSEKLGLENKIEGRGYTNPTEVQIVKYLVKRLNVMKIKKDCIGIIAPYRAQIELLREKLESEEGVEIDTVDKFQGRENKIIIISFVRSIPDMDVDKLNSELLESVNRINVACTRAQYKLIFVGCKKTIEKIDITKKLVSFLEKNKNITRLALDQFLH</sequence>
<name>A0ABN7S2B9_OIKDI</name>
<keyword evidence="16 19" id="KW-0539">Nucleus</keyword>
<keyword evidence="3 19" id="KW-0004">4Fe-4S</keyword>
<feature type="domain" description="DNA2/NAM7 helicase helicase" evidence="22">
    <location>
        <begin position="713"/>
        <end position="812"/>
    </location>
</feature>
<dbReference type="InterPro" id="IPR011604">
    <property type="entry name" value="PDDEXK-like_dom_sf"/>
</dbReference>
<dbReference type="Pfam" id="PF08696">
    <property type="entry name" value="Dna2"/>
    <property type="match status" value="1"/>
</dbReference>
<evidence type="ECO:0000259" key="23">
    <source>
        <dbReference type="Pfam" id="PF13087"/>
    </source>
</evidence>
<dbReference type="CDD" id="cd18808">
    <property type="entry name" value="SF1_C_Upf1"/>
    <property type="match status" value="1"/>
</dbReference>
<keyword evidence="5 19" id="KW-0540">Nuclease</keyword>
<protein>
    <recommendedName>
        <fullName evidence="19">DNA replication ATP-dependent helicase/nuclease</fullName>
        <ecNumber evidence="19">3.1.-.-</ecNumber>
        <ecNumber evidence="19">3.6.4.12</ecNumber>
    </recommendedName>
</protein>
<dbReference type="Gene3D" id="3.90.320.10">
    <property type="match status" value="1"/>
</dbReference>
<dbReference type="EC" id="3.1.-.-" evidence="19"/>
<keyword evidence="7 19" id="KW-0547">Nucleotide-binding</keyword>
<evidence type="ECO:0000256" key="13">
    <source>
        <dbReference type="ARBA" id="ARBA00023014"/>
    </source>
</evidence>
<feature type="compositionally biased region" description="Basic and acidic residues" evidence="20">
    <location>
        <begin position="56"/>
        <end position="80"/>
    </location>
</feature>
<evidence type="ECO:0000259" key="21">
    <source>
        <dbReference type="Pfam" id="PF08696"/>
    </source>
</evidence>
<evidence type="ECO:0000256" key="7">
    <source>
        <dbReference type="ARBA" id="ARBA00022741"/>
    </source>
</evidence>
<keyword evidence="8 19" id="KW-0227">DNA damage</keyword>
<dbReference type="InterPro" id="IPR045055">
    <property type="entry name" value="DNA2/NAM7-like"/>
</dbReference>
<feature type="region of interest" description="Disordered" evidence="20">
    <location>
        <begin position="96"/>
        <end position="128"/>
    </location>
</feature>
<evidence type="ECO:0000256" key="16">
    <source>
        <dbReference type="ARBA" id="ARBA00023242"/>
    </source>
</evidence>
<keyword evidence="10 19" id="KW-0347">Helicase</keyword>
<dbReference type="Gene3D" id="3.40.50.300">
    <property type="entry name" value="P-loop containing nucleotide triphosphate hydrolases"/>
    <property type="match status" value="2"/>
</dbReference>
<comment type="similarity">
    <text evidence="2 19">Belongs to the DNA2/NAM7 helicase family.</text>
</comment>
<proteinExistence type="inferred from homology"/>
<evidence type="ECO:0000259" key="22">
    <source>
        <dbReference type="Pfam" id="PF13086"/>
    </source>
</evidence>
<dbReference type="InterPro" id="IPR026851">
    <property type="entry name" value="Dna2/JHS1_DEXXQ-box"/>
</dbReference>
<evidence type="ECO:0000256" key="15">
    <source>
        <dbReference type="ARBA" id="ARBA00023204"/>
    </source>
</evidence>
<dbReference type="InterPro" id="IPR014808">
    <property type="entry name" value="DNA_replication_fac_Dna2_N"/>
</dbReference>
<feature type="domain" description="DNA2/NAM7 helicase helicase" evidence="22">
    <location>
        <begin position="817"/>
        <end position="889"/>
    </location>
</feature>
<comment type="cofactor">
    <cofactor evidence="1">
        <name>[4Fe-4S] cluster</name>
        <dbReference type="ChEBI" id="CHEBI:49883"/>
    </cofactor>
</comment>
<dbReference type="EC" id="3.6.4.12" evidence="19"/>
<evidence type="ECO:0000313" key="25">
    <source>
        <dbReference type="Proteomes" id="UP001158576"/>
    </source>
</evidence>
<accession>A0ABN7S2B9</accession>
<evidence type="ECO:0000256" key="20">
    <source>
        <dbReference type="SAM" id="MobiDB-lite"/>
    </source>
</evidence>
<reference evidence="24 25" key="1">
    <citation type="submission" date="2021-04" db="EMBL/GenBank/DDBJ databases">
        <authorList>
            <person name="Bliznina A."/>
        </authorList>
    </citation>
    <scope>NUCLEOTIDE SEQUENCE [LARGE SCALE GENOMIC DNA]</scope>
</reference>
<keyword evidence="6 19" id="KW-0479">Metal-binding</keyword>
<dbReference type="Pfam" id="PF13086">
    <property type="entry name" value="AAA_11"/>
    <property type="match status" value="2"/>
</dbReference>
<comment type="function">
    <text evidence="19">Key enzyme involved in DNA replication and DNA repair. Involved in Okazaki fragments processing by cleaving long flaps that escape FEN1: flaps that are longer than 27 nucleotides are coated by replication protein A complex (RPA), leading to recruit DNA2 which cleaves the flap until it is too short to bind RPA and becomes a substrate for FEN1. Also involved in 5'-end resection of DNA during double-strand break (DSB) repair by mediating the cleavage of 5'-ssDNA.</text>
</comment>
<evidence type="ECO:0000256" key="1">
    <source>
        <dbReference type="ARBA" id="ARBA00001966"/>
    </source>
</evidence>
<keyword evidence="25" id="KW-1185">Reference proteome</keyword>
<keyword evidence="11 19" id="KW-0067">ATP-binding</keyword>
<keyword evidence="4 19" id="KW-0235">DNA replication</keyword>
<dbReference type="SUPFAM" id="SSF52540">
    <property type="entry name" value="P-loop containing nucleoside triphosphate hydrolases"/>
    <property type="match status" value="1"/>
</dbReference>
<evidence type="ECO:0000256" key="8">
    <source>
        <dbReference type="ARBA" id="ARBA00022763"/>
    </source>
</evidence>
<dbReference type="CDD" id="cd18041">
    <property type="entry name" value="DEXXQc_DNA2"/>
    <property type="match status" value="1"/>
</dbReference>
<evidence type="ECO:0000256" key="12">
    <source>
        <dbReference type="ARBA" id="ARBA00023004"/>
    </source>
</evidence>
<organism evidence="24 25">
    <name type="scientific">Oikopleura dioica</name>
    <name type="common">Tunicate</name>
    <dbReference type="NCBI Taxonomy" id="34765"/>
    <lineage>
        <taxon>Eukaryota</taxon>
        <taxon>Metazoa</taxon>
        <taxon>Chordata</taxon>
        <taxon>Tunicata</taxon>
        <taxon>Appendicularia</taxon>
        <taxon>Copelata</taxon>
        <taxon>Oikopleuridae</taxon>
        <taxon>Oikopleura</taxon>
    </lineage>
</organism>
<evidence type="ECO:0000256" key="18">
    <source>
        <dbReference type="ARBA" id="ARBA00047995"/>
    </source>
</evidence>
<feature type="domain" description="DNA replication factor Dna2 N-terminal" evidence="21">
    <location>
        <begin position="192"/>
        <end position="371"/>
    </location>
</feature>
<evidence type="ECO:0000256" key="11">
    <source>
        <dbReference type="ARBA" id="ARBA00022840"/>
    </source>
</evidence>
<comment type="subcellular location">
    <subcellularLocation>
        <location evidence="19">Nucleus</location>
    </subcellularLocation>
    <subcellularLocation>
        <location evidence="19">Chromosome</location>
    </subcellularLocation>
</comment>
<evidence type="ECO:0000256" key="9">
    <source>
        <dbReference type="ARBA" id="ARBA00022801"/>
    </source>
</evidence>
<evidence type="ECO:0000256" key="14">
    <source>
        <dbReference type="ARBA" id="ARBA00023125"/>
    </source>
</evidence>
<feature type="compositionally biased region" description="Polar residues" evidence="20">
    <location>
        <begin position="97"/>
        <end position="113"/>
    </location>
</feature>
<dbReference type="PANTHER" id="PTHR10887">
    <property type="entry name" value="DNA2/NAM7 HELICASE FAMILY"/>
    <property type="match status" value="1"/>
</dbReference>
<dbReference type="Pfam" id="PF13087">
    <property type="entry name" value="AAA_12"/>
    <property type="match status" value="1"/>
</dbReference>
<feature type="compositionally biased region" description="Basic and acidic residues" evidence="20">
    <location>
        <begin position="1"/>
        <end position="14"/>
    </location>
</feature>
<dbReference type="InterPro" id="IPR041677">
    <property type="entry name" value="DNA2/NAM7_AAA_11"/>
</dbReference>
<evidence type="ECO:0000256" key="6">
    <source>
        <dbReference type="ARBA" id="ARBA00022723"/>
    </source>
</evidence>
<evidence type="ECO:0000256" key="3">
    <source>
        <dbReference type="ARBA" id="ARBA00022485"/>
    </source>
</evidence>
<evidence type="ECO:0000256" key="17">
    <source>
        <dbReference type="ARBA" id="ARBA00023268"/>
    </source>
</evidence>
<keyword evidence="19" id="KW-0158">Chromosome</keyword>
<dbReference type="InterPro" id="IPR047187">
    <property type="entry name" value="SF1_C_Upf1"/>
</dbReference>
<dbReference type="InterPro" id="IPR041679">
    <property type="entry name" value="DNA2/NAM7-like_C"/>
</dbReference>
<feature type="region of interest" description="Disordered" evidence="20">
    <location>
        <begin position="1"/>
        <end position="84"/>
    </location>
</feature>
<evidence type="ECO:0000313" key="24">
    <source>
        <dbReference type="EMBL" id="CAG5089413.1"/>
    </source>
</evidence>
<evidence type="ECO:0000256" key="5">
    <source>
        <dbReference type="ARBA" id="ARBA00022722"/>
    </source>
</evidence>
<dbReference type="EMBL" id="OU015568">
    <property type="protein sequence ID" value="CAG5089413.1"/>
    <property type="molecule type" value="Genomic_DNA"/>
</dbReference>
<feature type="domain" description="DNA2/NAM7 helicase-like C-terminal" evidence="23">
    <location>
        <begin position="897"/>
        <end position="1104"/>
    </location>
</feature>
<keyword evidence="15 19" id="KW-0234">DNA repair</keyword>